<dbReference type="InterPro" id="IPR006447">
    <property type="entry name" value="Myb_dom_plants"/>
</dbReference>
<comment type="subcellular location">
    <subcellularLocation>
        <location evidence="1">Nucleus</location>
    </subcellularLocation>
</comment>
<dbReference type="InterPro" id="IPR001005">
    <property type="entry name" value="SANT/Myb"/>
</dbReference>
<dbReference type="OrthoDB" id="118550at2759"/>
<evidence type="ECO:0000259" key="7">
    <source>
        <dbReference type="PROSITE" id="PS50090"/>
    </source>
</evidence>
<dbReference type="InterPro" id="IPR017930">
    <property type="entry name" value="Myb_dom"/>
</dbReference>
<dbReference type="SMART" id="SM00717">
    <property type="entry name" value="SANT"/>
    <property type="match status" value="1"/>
</dbReference>
<dbReference type="GO" id="GO:0005634">
    <property type="term" value="C:nucleus"/>
    <property type="evidence" value="ECO:0007669"/>
    <property type="project" value="UniProtKB-SubCell"/>
</dbReference>
<dbReference type="PaxDb" id="4565-Traes_3AS_6E4722A6B.1"/>
<reference evidence="10" key="1">
    <citation type="submission" date="2018-08" db="EMBL/GenBank/DDBJ databases">
        <authorList>
            <person name="Rossello M."/>
        </authorList>
    </citation>
    <scope>NUCLEOTIDE SEQUENCE [LARGE SCALE GENOMIC DNA]</scope>
    <source>
        <strain evidence="10">cv. Chinese Spring</strain>
    </source>
</reference>
<dbReference type="GeneID" id="123058075"/>
<dbReference type="CDD" id="cd00167">
    <property type="entry name" value="SANT"/>
    <property type="match status" value="1"/>
</dbReference>
<sequence length="298" mass="32354">MAERGGGGEGTSSSPGKKARKPYTITRPRERWCPEEHERFLDALLRFGRDWRKIEEHVRTKTAVQIRSHAQKYFLKVQRLGLAAGLPPPQHPSRRLAMSQQQISPADGTAVLHGQPQHCPSGAVQGPVGWTYPGQGVLPASNDMQNLDWACSSGSSAWVSHGGAGSQTQPAAATHPGGSSFMGAPSFDDTGMDWTGTGSTGEASAIADAEDETIPLPLSPDDMHFARVYRFIGDIFDPATPCRIEAHLQKLKDMDGITVKTILLVLRNLKTNLTAPQFEPIRRLLSRYDPGRGLSGQL</sequence>
<dbReference type="PROSITE" id="PS51293">
    <property type="entry name" value="SANT"/>
    <property type="match status" value="1"/>
</dbReference>
<dbReference type="GO" id="GO:0010468">
    <property type="term" value="P:regulation of gene expression"/>
    <property type="evidence" value="ECO:0007669"/>
    <property type="project" value="UniProtKB-ARBA"/>
</dbReference>
<evidence type="ECO:0000259" key="8">
    <source>
        <dbReference type="PROSITE" id="PS51293"/>
    </source>
</evidence>
<dbReference type="GO" id="GO:0003677">
    <property type="term" value="F:DNA binding"/>
    <property type="evidence" value="ECO:0007669"/>
    <property type="project" value="UniProtKB-KW"/>
</dbReference>
<gene>
    <name evidence="10" type="primary">LOC123058075</name>
</gene>
<feature type="domain" description="HTH myb-type" evidence="9">
    <location>
        <begin position="24"/>
        <end position="78"/>
    </location>
</feature>
<dbReference type="Gramene" id="TraesCS3A02G308500.1">
    <property type="protein sequence ID" value="TraesCS3A02G308500.1"/>
    <property type="gene ID" value="TraesCS3A02G308500"/>
</dbReference>
<organism evidence="10">
    <name type="scientific">Triticum aestivum</name>
    <name type="common">Wheat</name>
    <dbReference type="NCBI Taxonomy" id="4565"/>
    <lineage>
        <taxon>Eukaryota</taxon>
        <taxon>Viridiplantae</taxon>
        <taxon>Streptophyta</taxon>
        <taxon>Embryophyta</taxon>
        <taxon>Tracheophyta</taxon>
        <taxon>Spermatophyta</taxon>
        <taxon>Magnoliopsida</taxon>
        <taxon>Liliopsida</taxon>
        <taxon>Poales</taxon>
        <taxon>Poaceae</taxon>
        <taxon>BOP clade</taxon>
        <taxon>Pooideae</taxon>
        <taxon>Triticodae</taxon>
        <taxon>Triticeae</taxon>
        <taxon>Triticinae</taxon>
        <taxon>Triticum</taxon>
    </lineage>
</organism>
<dbReference type="RefSeq" id="XP_044336838.1">
    <property type="nucleotide sequence ID" value="XM_044480903.1"/>
</dbReference>
<evidence type="ECO:0000313" key="11">
    <source>
        <dbReference type="Proteomes" id="UP000019116"/>
    </source>
</evidence>
<evidence type="ECO:0000256" key="1">
    <source>
        <dbReference type="ARBA" id="ARBA00004123"/>
    </source>
</evidence>
<accession>A0A3B6END6</accession>
<name>A0A3B6END6_WHEAT</name>
<evidence type="ECO:0000256" key="5">
    <source>
        <dbReference type="ARBA" id="ARBA00023242"/>
    </source>
</evidence>
<dbReference type="AlphaFoldDB" id="A0A3B6END6"/>
<dbReference type="EnsemblPlants" id="TraesCS3A02G308500.1">
    <property type="protein sequence ID" value="TraesCS3A02G308500.1"/>
    <property type="gene ID" value="TraesCS3A02G308500"/>
</dbReference>
<feature type="compositionally biased region" description="Gly residues" evidence="6">
    <location>
        <begin position="1"/>
        <end position="10"/>
    </location>
</feature>
<dbReference type="Pfam" id="PF24904">
    <property type="entry name" value="RVE6"/>
    <property type="match status" value="1"/>
</dbReference>
<dbReference type="Gramene" id="TraesCS3A03G0292800.1">
    <property type="protein sequence ID" value="TraesCS3A03G0292800.1.CDS"/>
    <property type="gene ID" value="TraesCS3A03G0292800"/>
</dbReference>
<dbReference type="Proteomes" id="UP000019116">
    <property type="component" value="Chromosome 3A"/>
</dbReference>
<dbReference type="FunFam" id="1.10.10.60:FF:000023">
    <property type="entry name" value="protein REVEILLE 6 isoform X1"/>
    <property type="match status" value="1"/>
</dbReference>
<dbReference type="Gramene" id="TraesNOR3A03G01371630.1">
    <property type="protein sequence ID" value="TraesNOR3A03G01371630.1"/>
    <property type="gene ID" value="TraesNOR3A03G01371630"/>
</dbReference>
<feature type="domain" description="Myb-like" evidence="7">
    <location>
        <begin position="29"/>
        <end position="74"/>
    </location>
</feature>
<dbReference type="InterPro" id="IPR017884">
    <property type="entry name" value="SANT_dom"/>
</dbReference>
<dbReference type="PANTHER" id="PTHR12802:SF97">
    <property type="entry name" value="OS01G0156000 PROTEIN"/>
    <property type="match status" value="1"/>
</dbReference>
<dbReference type="InterPro" id="IPR009057">
    <property type="entry name" value="Homeodomain-like_sf"/>
</dbReference>
<dbReference type="STRING" id="4565.A0A3B6END6"/>
<keyword evidence="11" id="KW-1185">Reference proteome</keyword>
<dbReference type="Gene3D" id="1.10.10.60">
    <property type="entry name" value="Homeodomain-like"/>
    <property type="match status" value="1"/>
</dbReference>
<proteinExistence type="predicted"/>
<dbReference type="PROSITE" id="PS50090">
    <property type="entry name" value="MYB_LIKE"/>
    <property type="match status" value="1"/>
</dbReference>
<reference evidence="10" key="2">
    <citation type="submission" date="2018-10" db="UniProtKB">
        <authorList>
            <consortium name="EnsemblPlants"/>
        </authorList>
    </citation>
    <scope>IDENTIFICATION</scope>
</reference>
<dbReference type="PROSITE" id="PS51294">
    <property type="entry name" value="HTH_MYB"/>
    <property type="match status" value="1"/>
</dbReference>
<protein>
    <submittedName>
        <fullName evidence="10">Uncharacterized protein</fullName>
    </submittedName>
</protein>
<evidence type="ECO:0000256" key="4">
    <source>
        <dbReference type="ARBA" id="ARBA00023163"/>
    </source>
</evidence>
<dbReference type="OMA" id="YPTESAN"/>
<dbReference type="Pfam" id="PF00249">
    <property type="entry name" value="Myb_DNA-binding"/>
    <property type="match status" value="1"/>
</dbReference>
<keyword evidence="2" id="KW-0805">Transcription regulation</keyword>
<feature type="domain" description="SANT" evidence="8">
    <location>
        <begin position="27"/>
        <end position="78"/>
    </location>
</feature>
<feature type="region of interest" description="Disordered" evidence="6">
    <location>
        <begin position="1"/>
        <end position="25"/>
    </location>
</feature>
<evidence type="ECO:0000313" key="10">
    <source>
        <dbReference type="EnsemblPlants" id="TraesCS3A02G308500.1"/>
    </source>
</evidence>
<keyword evidence="5" id="KW-0539">Nucleus</keyword>
<dbReference type="SUPFAM" id="SSF46689">
    <property type="entry name" value="Homeodomain-like"/>
    <property type="match status" value="1"/>
</dbReference>
<keyword evidence="3" id="KW-0238">DNA-binding</keyword>
<evidence type="ECO:0000256" key="3">
    <source>
        <dbReference type="ARBA" id="ARBA00023125"/>
    </source>
</evidence>
<keyword evidence="4" id="KW-0804">Transcription</keyword>
<evidence type="ECO:0000256" key="2">
    <source>
        <dbReference type="ARBA" id="ARBA00023015"/>
    </source>
</evidence>
<evidence type="ECO:0000256" key="6">
    <source>
        <dbReference type="SAM" id="MobiDB-lite"/>
    </source>
</evidence>
<evidence type="ECO:0000259" key="9">
    <source>
        <dbReference type="PROSITE" id="PS51294"/>
    </source>
</evidence>
<dbReference type="PANTHER" id="PTHR12802">
    <property type="entry name" value="SWI/SNF COMPLEX-RELATED"/>
    <property type="match status" value="1"/>
</dbReference>
<dbReference type="NCBIfam" id="TIGR01557">
    <property type="entry name" value="myb_SHAQKYF"/>
    <property type="match status" value="1"/>
</dbReference>